<sequence length="71" mass="8074">MGELRPTFKGPCYVAPYETTAPYLETGSPKTGCKQRPPVCSPPTDISISHDRYVPRHMDPTWHSPRKHPIR</sequence>
<reference evidence="2" key="1">
    <citation type="submission" date="2022-03" db="EMBL/GenBank/DDBJ databases">
        <authorList>
            <person name="Alioto T."/>
            <person name="Alioto T."/>
            <person name="Gomez Garrido J."/>
        </authorList>
    </citation>
    <scope>NUCLEOTIDE SEQUENCE</scope>
</reference>
<evidence type="ECO:0000313" key="2">
    <source>
        <dbReference type="EMBL" id="CAH2252293.1"/>
    </source>
</evidence>
<protein>
    <submittedName>
        <fullName evidence="2">Uncharacterized protein</fullName>
    </submittedName>
</protein>
<gene>
    <name evidence="2" type="ORF">PECUL_23A000943</name>
</gene>
<dbReference type="Proteomes" id="UP001295444">
    <property type="component" value="Chromosome 02"/>
</dbReference>
<evidence type="ECO:0000256" key="1">
    <source>
        <dbReference type="SAM" id="MobiDB-lite"/>
    </source>
</evidence>
<organism evidence="2 3">
    <name type="scientific">Pelobates cultripes</name>
    <name type="common">Western spadefoot toad</name>
    <dbReference type="NCBI Taxonomy" id="61616"/>
    <lineage>
        <taxon>Eukaryota</taxon>
        <taxon>Metazoa</taxon>
        <taxon>Chordata</taxon>
        <taxon>Craniata</taxon>
        <taxon>Vertebrata</taxon>
        <taxon>Euteleostomi</taxon>
        <taxon>Amphibia</taxon>
        <taxon>Batrachia</taxon>
        <taxon>Anura</taxon>
        <taxon>Pelobatoidea</taxon>
        <taxon>Pelobatidae</taxon>
        <taxon>Pelobates</taxon>
    </lineage>
</organism>
<keyword evidence="3" id="KW-1185">Reference proteome</keyword>
<evidence type="ECO:0000313" key="3">
    <source>
        <dbReference type="Proteomes" id="UP001295444"/>
    </source>
</evidence>
<name>A0AAD1RFM2_PELCU</name>
<feature type="compositionally biased region" description="Basic and acidic residues" evidence="1">
    <location>
        <begin position="48"/>
        <end position="60"/>
    </location>
</feature>
<proteinExistence type="predicted"/>
<dbReference type="EMBL" id="OW240913">
    <property type="protein sequence ID" value="CAH2252293.1"/>
    <property type="molecule type" value="Genomic_DNA"/>
</dbReference>
<accession>A0AAD1RFM2</accession>
<feature type="region of interest" description="Disordered" evidence="1">
    <location>
        <begin position="27"/>
        <end position="71"/>
    </location>
</feature>
<dbReference type="AlphaFoldDB" id="A0AAD1RFM2"/>